<keyword evidence="4" id="KW-1185">Reference proteome</keyword>
<name>A0A6I3L348_9NOCA</name>
<gene>
    <name evidence="3" type="ORF">GLP40_28750</name>
</gene>
<reference evidence="3 4" key="1">
    <citation type="submission" date="2019-11" db="EMBL/GenBank/DDBJ databases">
        <title>Nocardia sp. nov. CT2-14 isolated from soil.</title>
        <authorList>
            <person name="Kanchanasin P."/>
            <person name="Tanasupawat S."/>
            <person name="Yuki M."/>
            <person name="Kudo T."/>
        </authorList>
    </citation>
    <scope>NUCLEOTIDE SEQUENCE [LARGE SCALE GENOMIC DNA]</scope>
    <source>
        <strain evidence="3 4">CT2-14</strain>
    </source>
</reference>
<dbReference type="RefSeq" id="WP_154791154.1">
    <property type="nucleotide sequence ID" value="NZ_WMBB01000016.1"/>
</dbReference>
<dbReference type="Pfam" id="PF08608">
    <property type="entry name" value="Wyosine_form"/>
    <property type="match status" value="1"/>
</dbReference>
<protein>
    <submittedName>
        <fullName evidence="3">TIGR03084 family protein</fullName>
    </submittedName>
</protein>
<dbReference type="NCBIfam" id="TIGR03083">
    <property type="entry name" value="maleylpyruvate isomerase family mycothiol-dependent enzyme"/>
    <property type="match status" value="1"/>
</dbReference>
<dbReference type="SUPFAM" id="SSF109854">
    <property type="entry name" value="DinB/YfiT-like putative metalloenzymes"/>
    <property type="match status" value="1"/>
</dbReference>
<dbReference type="InterPro" id="IPR034660">
    <property type="entry name" value="DinB/YfiT-like"/>
</dbReference>
<dbReference type="InterPro" id="IPR013917">
    <property type="entry name" value="tRNA_wybutosine-synth"/>
</dbReference>
<evidence type="ECO:0000313" key="4">
    <source>
        <dbReference type="Proteomes" id="UP000432464"/>
    </source>
</evidence>
<accession>A0A6I3L348</accession>
<evidence type="ECO:0000259" key="2">
    <source>
        <dbReference type="Pfam" id="PF11716"/>
    </source>
</evidence>
<dbReference type="AlphaFoldDB" id="A0A6I3L348"/>
<dbReference type="NCBIfam" id="TIGR03084">
    <property type="entry name" value="TIGR03084 family metal-binding protein"/>
    <property type="match status" value="1"/>
</dbReference>
<dbReference type="Gene3D" id="1.20.120.450">
    <property type="entry name" value="dinb family like domain"/>
    <property type="match status" value="1"/>
</dbReference>
<dbReference type="Pfam" id="PF11716">
    <property type="entry name" value="MDMPI_N"/>
    <property type="match status" value="1"/>
</dbReference>
<proteinExistence type="predicted"/>
<organism evidence="3 4">
    <name type="scientific">Nocardia aurantiaca</name>
    <dbReference type="NCBI Taxonomy" id="2675850"/>
    <lineage>
        <taxon>Bacteria</taxon>
        <taxon>Bacillati</taxon>
        <taxon>Actinomycetota</taxon>
        <taxon>Actinomycetes</taxon>
        <taxon>Mycobacteriales</taxon>
        <taxon>Nocardiaceae</taxon>
        <taxon>Nocardia</taxon>
    </lineage>
</organism>
<evidence type="ECO:0000313" key="3">
    <source>
        <dbReference type="EMBL" id="MTE16732.1"/>
    </source>
</evidence>
<feature type="domain" description="tRNA wybutosine-synthesis" evidence="1">
    <location>
        <begin position="185"/>
        <end position="231"/>
    </location>
</feature>
<dbReference type="InterPro" id="IPR017518">
    <property type="entry name" value="CHP03084"/>
</dbReference>
<evidence type="ECO:0000259" key="1">
    <source>
        <dbReference type="Pfam" id="PF08608"/>
    </source>
</evidence>
<dbReference type="EMBL" id="WMBB01000016">
    <property type="protein sequence ID" value="MTE16732.1"/>
    <property type="molecule type" value="Genomic_DNA"/>
</dbReference>
<dbReference type="Proteomes" id="UP000432464">
    <property type="component" value="Unassembled WGS sequence"/>
</dbReference>
<dbReference type="InterPro" id="IPR017517">
    <property type="entry name" value="Maleyloyr_isom"/>
</dbReference>
<comment type="caution">
    <text evidence="3">The sequence shown here is derived from an EMBL/GenBank/DDBJ whole genome shotgun (WGS) entry which is preliminary data.</text>
</comment>
<feature type="domain" description="Mycothiol-dependent maleylpyruvate isomerase metal-binding" evidence="2">
    <location>
        <begin position="13"/>
        <end position="148"/>
    </location>
</feature>
<dbReference type="InterPro" id="IPR024344">
    <property type="entry name" value="MDMPI_metal-binding"/>
</dbReference>
<sequence>MAFDISGLCDDLRVESAGLIAVLEGLSPDQWRLDTPAVGWTIADQISHLAYFDDAAALALTSPERFRAAAAALVARGDDFTEYVAAQYRAWTGSDVLIWFADARESLLTTFGEVDPARKLPWFGPPMSAASSLTARLMETWAHGVDVRDALGVTPVGGAHLRHIAHLGYVTVGWSFVVHGRPKPEQPLRLELTGPDGAQWQWGPVEAEDRISGSALDFCLLVTQRRHRDDLDLIVDGPVATEYSAIAQIFAGPPGPGRAPSSDATQG</sequence>
<dbReference type="GO" id="GO:0046872">
    <property type="term" value="F:metal ion binding"/>
    <property type="evidence" value="ECO:0007669"/>
    <property type="project" value="InterPro"/>
</dbReference>